<reference evidence="3 5" key="2">
    <citation type="journal article" date="2014" name="PLoS Genet.">
        <title>Phylogenetically driven sequencing of extremely halophilic archaea reveals strategies for static and dynamic osmo-response.</title>
        <authorList>
            <person name="Becker E.A."/>
            <person name="Seitzer P.M."/>
            <person name="Tritt A."/>
            <person name="Larsen D."/>
            <person name="Krusor M."/>
            <person name="Yao A.I."/>
            <person name="Wu D."/>
            <person name="Madern D."/>
            <person name="Eisen J.A."/>
            <person name="Darling A.E."/>
            <person name="Facciotti M.T."/>
        </authorList>
    </citation>
    <scope>NUCLEOTIDE SEQUENCE [LARGE SCALE GENOMIC DNA]</scope>
    <source>
        <strain evidence="3">B3</strain>
        <strain evidence="5">DSM 18796 / CECT 7217 / JCM 14584 / KCTC 4019 / B3</strain>
    </source>
</reference>
<dbReference type="EMBL" id="AOHV01000016">
    <property type="protein sequence ID" value="ELY39061.1"/>
    <property type="molecule type" value="Genomic_DNA"/>
</dbReference>
<dbReference type="GeneID" id="31807708"/>
<dbReference type="Gene3D" id="3.40.630.30">
    <property type="match status" value="1"/>
</dbReference>
<dbReference type="Pfam" id="PF13302">
    <property type="entry name" value="Acetyltransf_3"/>
    <property type="match status" value="1"/>
</dbReference>
<geneLocation type="plasmid" evidence="2 4">
    <name>1</name>
</geneLocation>
<evidence type="ECO:0000313" key="2">
    <source>
        <dbReference type="EMBL" id="ADJ16676.1"/>
    </source>
</evidence>
<dbReference type="OrthoDB" id="120213at2157"/>
<dbReference type="KEGG" id="hje:HacjB3_16631"/>
<dbReference type="eggNOG" id="arCOG00842">
    <property type="taxonomic scope" value="Archaea"/>
</dbReference>
<dbReference type="PANTHER" id="PTHR43415:SF3">
    <property type="entry name" value="GNAT-FAMILY ACETYLTRANSFERASE"/>
    <property type="match status" value="1"/>
</dbReference>
<dbReference type="Proteomes" id="UP000011645">
    <property type="component" value="Unassembled WGS sequence"/>
</dbReference>
<dbReference type="InterPro" id="IPR016181">
    <property type="entry name" value="Acyl_CoA_acyltransferase"/>
</dbReference>
<dbReference type="PANTHER" id="PTHR43415">
    <property type="entry name" value="SPERMIDINE N(1)-ACETYLTRANSFERASE"/>
    <property type="match status" value="1"/>
</dbReference>
<dbReference type="AlphaFoldDB" id="D8JBM3"/>
<dbReference type="RefSeq" id="WP_008415264.1">
    <property type="nucleotide sequence ID" value="NC_014298.1"/>
</dbReference>
<organism evidence="2 4">
    <name type="scientific">Halalkalicoccus jeotgali (strain DSM 18796 / CECT 7217 / JCM 14584 / KCTC 4019 / B3)</name>
    <dbReference type="NCBI Taxonomy" id="795797"/>
    <lineage>
        <taxon>Archaea</taxon>
        <taxon>Methanobacteriati</taxon>
        <taxon>Methanobacteriota</taxon>
        <taxon>Stenosarchaea group</taxon>
        <taxon>Halobacteria</taxon>
        <taxon>Halobacteriales</taxon>
        <taxon>Halococcaceae</taxon>
        <taxon>Halalkalicoccus</taxon>
    </lineage>
</organism>
<dbReference type="GO" id="GO:0016747">
    <property type="term" value="F:acyltransferase activity, transferring groups other than amino-acyl groups"/>
    <property type="evidence" value="ECO:0007669"/>
    <property type="project" value="InterPro"/>
</dbReference>
<dbReference type="Proteomes" id="UP000000390">
    <property type="component" value="Plasmid 1"/>
</dbReference>
<dbReference type="InterPro" id="IPR000182">
    <property type="entry name" value="GNAT_dom"/>
</dbReference>
<keyword evidence="5" id="KW-1185">Reference proteome</keyword>
<dbReference type="PROSITE" id="PS51186">
    <property type="entry name" value="GNAT"/>
    <property type="match status" value="1"/>
</dbReference>
<proteinExistence type="predicted"/>
<dbReference type="HOGENOM" id="CLU_013985_3_2_2"/>
<reference evidence="2 4" key="1">
    <citation type="journal article" date="2010" name="J. Bacteriol.">
        <title>Complete genome sequence of Halalkalicoccus jeotgali B3(T), an extremely halophilic archaeon.</title>
        <authorList>
            <person name="Roh S.W."/>
            <person name="Nam Y.D."/>
            <person name="Nam S.H."/>
            <person name="Choi S.H."/>
            <person name="Park H.S."/>
            <person name="Bae J.W."/>
        </authorList>
    </citation>
    <scope>NUCLEOTIDE SEQUENCE [LARGE SCALE GENOMIC DNA]</scope>
    <source>
        <strain evidence="2">B3</strain>
        <strain evidence="4">DSM 18796 / CECT 7217 / JCM 14584 / KCTC 4019 / B3</strain>
        <plasmid evidence="4">1</plasmid>
    </source>
</reference>
<dbReference type="SUPFAM" id="SSF55729">
    <property type="entry name" value="Acyl-CoA N-acyltransferases (Nat)"/>
    <property type="match status" value="1"/>
</dbReference>
<feature type="domain" description="N-acetyltransferase" evidence="1">
    <location>
        <begin position="32"/>
        <end position="174"/>
    </location>
</feature>
<evidence type="ECO:0000313" key="4">
    <source>
        <dbReference type="Proteomes" id="UP000000390"/>
    </source>
</evidence>
<gene>
    <name evidence="2" type="ordered locus">HacjB3_16631</name>
    <name evidence="3" type="ORF">C497_06104</name>
</gene>
<accession>D8JBM3</accession>
<keyword evidence="3" id="KW-0808">Transferase</keyword>
<keyword evidence="2" id="KW-0614">Plasmid</keyword>
<name>D8JBM3_HALJB</name>
<protein>
    <submittedName>
        <fullName evidence="2">Protein N-acetyltransferase-like protein</fullName>
    </submittedName>
</protein>
<evidence type="ECO:0000259" key="1">
    <source>
        <dbReference type="PROSITE" id="PS51186"/>
    </source>
</evidence>
<dbReference type="EMBL" id="CP002063">
    <property type="protein sequence ID" value="ADJ16676.1"/>
    <property type="molecule type" value="Genomic_DNA"/>
</dbReference>
<evidence type="ECO:0000313" key="3">
    <source>
        <dbReference type="EMBL" id="ELY39061.1"/>
    </source>
</evidence>
<evidence type="ECO:0000313" key="5">
    <source>
        <dbReference type="Proteomes" id="UP000011645"/>
    </source>
</evidence>
<sequence length="187" mass="21081">MPGARIANGERITLRTVEQEDVPFLQRGTANAELRYSLGSRLMNQTQVEEEILDHSDDQFLVCLDETDAGSGQPPESETKPIGVVFVEDADWRRPELVYWLVPAVHGDGYGKEALSLVIDYVFRTYAHPAVGAGVYEFNEVSQNLLTSLGFSEEGRIRKNRFVDGDYVDTIQYGLLRTEWSAHHCDE</sequence>